<organism evidence="3 4">
    <name type="scientific">Polarella glacialis</name>
    <name type="common">Dinoflagellate</name>
    <dbReference type="NCBI Taxonomy" id="89957"/>
    <lineage>
        <taxon>Eukaryota</taxon>
        <taxon>Sar</taxon>
        <taxon>Alveolata</taxon>
        <taxon>Dinophyceae</taxon>
        <taxon>Suessiales</taxon>
        <taxon>Suessiaceae</taxon>
        <taxon>Polarella</taxon>
    </lineage>
</organism>
<reference evidence="3" key="1">
    <citation type="submission" date="2021-02" db="EMBL/GenBank/DDBJ databases">
        <authorList>
            <person name="Dougan E. K."/>
            <person name="Rhodes N."/>
            <person name="Thang M."/>
            <person name="Chan C."/>
        </authorList>
    </citation>
    <scope>NUCLEOTIDE SEQUENCE</scope>
</reference>
<accession>A0A813FEE8</accession>
<keyword evidence="2" id="KW-1133">Transmembrane helix</keyword>
<dbReference type="EMBL" id="CAJNNV010024024">
    <property type="protein sequence ID" value="CAE8608811.1"/>
    <property type="molecule type" value="Genomic_DNA"/>
</dbReference>
<keyword evidence="2" id="KW-0472">Membrane</keyword>
<feature type="compositionally biased region" description="Low complexity" evidence="1">
    <location>
        <begin position="350"/>
        <end position="371"/>
    </location>
</feature>
<feature type="region of interest" description="Disordered" evidence="1">
    <location>
        <begin position="296"/>
        <end position="321"/>
    </location>
</feature>
<name>A0A813FEE8_POLGL</name>
<feature type="transmembrane region" description="Helical" evidence="2">
    <location>
        <begin position="489"/>
        <end position="509"/>
    </location>
</feature>
<protein>
    <submittedName>
        <fullName evidence="3">Uncharacterized protein</fullName>
    </submittedName>
</protein>
<feature type="compositionally biased region" description="Polar residues" evidence="1">
    <location>
        <begin position="311"/>
        <end position="321"/>
    </location>
</feature>
<evidence type="ECO:0000256" key="2">
    <source>
        <dbReference type="SAM" id="Phobius"/>
    </source>
</evidence>
<feature type="transmembrane region" description="Helical" evidence="2">
    <location>
        <begin position="552"/>
        <end position="571"/>
    </location>
</feature>
<dbReference type="AlphaFoldDB" id="A0A813FEE8"/>
<comment type="caution">
    <text evidence="3">The sequence shown here is derived from an EMBL/GenBank/DDBJ whole genome shotgun (WGS) entry which is preliminary data.</text>
</comment>
<sequence length="896" mass="97978">MAQVQYEELEASLLVPREKWVDVAVGSFQVVRFFSGLMLLFLFLQPADLPSLRFLHGRDRRLSTPTPNNWSTMPFCSLHGRDCQTTHCCSMPTDTCFQRNLTWARCRASCKPGVPDPAGARWSCLTPFEDIRAIARRTELWPDIIAVCSPGVALVEHRSFYAQYRGSCLEFCVDGAGKAVDPAGHKFWISVERPGEIASHHCVGDKEGNYSGVRLAEDTQGSERHCKEQPEKEEEVEVEEQQEETAVAQEVVAEIQLVEAMASPVAEQVELVHEVSWPQVEEKPKSWAAMAGKLRQEGPGKLAPKPKGTGDRTSCSDLESNRASRASAKALAFVYLNSGSDKSGSDDSGHNNSGPDSSGSDNAGSDNFGSDISGSNHSGSDFSGCPGLPLRSLRSSSLCSRASLLTCMPLDRACCGRTGNHADQLLGDLLGLPARVGMADNLHCYNTAGIGIEDRDEEVGVNRSVSLFTHWVEFVGKFRSKFRRGINKGLLEEAFCILVTWFTIYIAGFLGQSIRHYRARYIAAASALETYVLDVCLHLPHGFIKTAQSSQAVAQVFFPIVLANVGVFWHLHFLGCYSAQLGRLRARLELQLVNDPDLQTFADTPAGHPQRVFRPARSWGTQALAAAGAPGVLANMRHRLDALGLRQPGAQPQPLEALLAMARIGAELAQHLVGWRNDGAQLGAVRSGWLEPKEWLAAIFAVLPAAFGVLQGSAEAWQSRRAVAAIRAADEVVPAVSKTMSYFAALAGKFEVTVLQSHGTHIPFEVRGAATLLFWAPDILANPVNANGSFELGDLAGMQLLGSFRQWVSKMIPTYYWPGDDVLLEQYRVLTRAWKQAVLDDLAVKADVWETRVDGTFAFCWPGFWKQAHVDSRFAPASASAARQLFHYTGSFGVST</sequence>
<evidence type="ECO:0000313" key="4">
    <source>
        <dbReference type="Proteomes" id="UP000654075"/>
    </source>
</evidence>
<evidence type="ECO:0000256" key="1">
    <source>
        <dbReference type="SAM" id="MobiDB-lite"/>
    </source>
</evidence>
<dbReference type="OrthoDB" id="447008at2759"/>
<keyword evidence="4" id="KW-1185">Reference proteome</keyword>
<gene>
    <name evidence="3" type="ORF">PGLA1383_LOCUS26645</name>
</gene>
<keyword evidence="2" id="KW-0812">Transmembrane</keyword>
<proteinExistence type="predicted"/>
<feature type="region of interest" description="Disordered" evidence="1">
    <location>
        <begin position="341"/>
        <end position="373"/>
    </location>
</feature>
<dbReference type="Proteomes" id="UP000654075">
    <property type="component" value="Unassembled WGS sequence"/>
</dbReference>
<evidence type="ECO:0000313" key="3">
    <source>
        <dbReference type="EMBL" id="CAE8608811.1"/>
    </source>
</evidence>